<evidence type="ECO:0000313" key="2">
    <source>
        <dbReference type="EMBL" id="ACS41466.1"/>
    </source>
</evidence>
<protein>
    <recommendedName>
        <fullName evidence="1">HTH cro/C1-type domain-containing protein</fullName>
    </recommendedName>
</protein>
<dbReference type="GO" id="GO:0003677">
    <property type="term" value="F:DNA binding"/>
    <property type="evidence" value="ECO:0007669"/>
    <property type="project" value="InterPro"/>
</dbReference>
<accession>C5AZU2</accession>
<name>C5AZU2_METEA</name>
<dbReference type="Gene3D" id="1.10.260.40">
    <property type="entry name" value="lambda repressor-like DNA-binding domains"/>
    <property type="match status" value="1"/>
</dbReference>
<dbReference type="KEGG" id="mea:Mex_1p3756"/>
<dbReference type="Proteomes" id="UP000009081">
    <property type="component" value="Chromosome"/>
</dbReference>
<dbReference type="SUPFAM" id="SSF47413">
    <property type="entry name" value="lambda repressor-like DNA-binding domains"/>
    <property type="match status" value="1"/>
</dbReference>
<dbReference type="RefSeq" id="WP_012753356.1">
    <property type="nucleotide sequence ID" value="NC_012808.1"/>
</dbReference>
<evidence type="ECO:0000313" key="3">
    <source>
        <dbReference type="Proteomes" id="UP000009081"/>
    </source>
</evidence>
<dbReference type="OrthoDB" id="8002693at2"/>
<proteinExistence type="predicted"/>
<evidence type="ECO:0000259" key="1">
    <source>
        <dbReference type="Pfam" id="PF01381"/>
    </source>
</evidence>
<dbReference type="InterPro" id="IPR010982">
    <property type="entry name" value="Lambda_DNA-bd_dom_sf"/>
</dbReference>
<organism evidence="2 3">
    <name type="scientific">Methylorubrum extorquens (strain ATCC 14718 / DSM 1338 / JCM 2805 / NCIMB 9133 / AM1)</name>
    <name type="common">Methylobacterium extorquens</name>
    <dbReference type="NCBI Taxonomy" id="272630"/>
    <lineage>
        <taxon>Bacteria</taxon>
        <taxon>Pseudomonadati</taxon>
        <taxon>Pseudomonadota</taxon>
        <taxon>Alphaproteobacteria</taxon>
        <taxon>Hyphomicrobiales</taxon>
        <taxon>Methylobacteriaceae</taxon>
        <taxon>Methylorubrum</taxon>
    </lineage>
</organism>
<sequence length="70" mass="7679">MTDLTYDDVRARLSTAIREAGSQKAFAAMAGISRPYLSDVLAGRRPAGDRVLAALDLRRVERFVSLRRGA</sequence>
<dbReference type="AlphaFoldDB" id="C5AZU2"/>
<dbReference type="HOGENOM" id="CLU_2753270_0_0_5"/>
<dbReference type="CDD" id="cd00093">
    <property type="entry name" value="HTH_XRE"/>
    <property type="match status" value="1"/>
</dbReference>
<dbReference type="EMBL" id="CP001510">
    <property type="protein sequence ID" value="ACS41466.1"/>
    <property type="molecule type" value="Genomic_DNA"/>
</dbReference>
<dbReference type="InterPro" id="IPR001387">
    <property type="entry name" value="Cro/C1-type_HTH"/>
</dbReference>
<reference evidence="2 3" key="1">
    <citation type="journal article" date="2009" name="PLoS ONE">
        <title>Methylobacterium genome sequences: a reference blueprint to investigate microbial metabolism of C1 compounds from natural and industrial sources.</title>
        <authorList>
            <person name="Vuilleumier S."/>
            <person name="Chistoserdova L."/>
            <person name="Lee M.-C."/>
            <person name="Bringel F."/>
            <person name="Lajus A."/>
            <person name="Zhou Y."/>
            <person name="Gourion B."/>
            <person name="Barbe V."/>
            <person name="Chang J."/>
            <person name="Cruveiller S."/>
            <person name="Dossat C."/>
            <person name="Gillett W."/>
            <person name="Gruffaz C."/>
            <person name="Haugen E."/>
            <person name="Hourcade E."/>
            <person name="Levy R."/>
            <person name="Mangenot S."/>
            <person name="Muller E."/>
            <person name="Nadalig T."/>
            <person name="Pagni M."/>
            <person name="Penny C."/>
            <person name="Peyraud R."/>
            <person name="Robinson D.G."/>
            <person name="Roche D."/>
            <person name="Rouy Z."/>
            <person name="Saenampechek C."/>
            <person name="Salvignol G."/>
            <person name="Vallenet D."/>
            <person name="Wu Z."/>
            <person name="Marx C.J."/>
            <person name="Vorholt J.A."/>
            <person name="Olson M.V."/>
            <person name="Kaul R."/>
            <person name="Weissenbach J."/>
            <person name="Medigue C."/>
            <person name="Lidstrom M.E."/>
        </authorList>
    </citation>
    <scope>NUCLEOTIDE SEQUENCE [LARGE SCALE GENOMIC DNA]</scope>
    <source>
        <strain evidence="3">ATCC 14718 / DSM 1338 / JCM 2805 / NCIMB 9133 / AM1</strain>
    </source>
</reference>
<feature type="domain" description="HTH cro/C1-type" evidence="1">
    <location>
        <begin position="22"/>
        <end position="53"/>
    </location>
</feature>
<gene>
    <name evidence="2" type="ordered locus">MexAM1_META1p3756</name>
</gene>
<dbReference type="Pfam" id="PF01381">
    <property type="entry name" value="HTH_3"/>
    <property type="match status" value="1"/>
</dbReference>
<keyword evidence="3" id="KW-1185">Reference proteome</keyword>